<dbReference type="AlphaFoldDB" id="A0A0D2H597"/>
<dbReference type="GeneID" id="25294516"/>
<dbReference type="Gene3D" id="3.40.50.970">
    <property type="match status" value="1"/>
</dbReference>
<keyword evidence="2" id="KW-1185">Reference proteome</keyword>
<evidence type="ECO:0000313" key="1">
    <source>
        <dbReference type="EMBL" id="KIX05573.1"/>
    </source>
</evidence>
<sequence length="89" mass="10051">MPKAGHHNFRNVNMGGIFQRSILKIQKPKLPRPSKHMLPPVPRSIDSDATHITQSWIWPRIADFMRPNDLAVVEAGTAQFGMPDNILPD</sequence>
<accession>A0A0D2H597</accession>
<dbReference type="Proteomes" id="UP000053617">
    <property type="component" value="Unassembled WGS sequence"/>
</dbReference>
<evidence type="ECO:0000313" key="2">
    <source>
        <dbReference type="Proteomes" id="UP000053617"/>
    </source>
</evidence>
<gene>
    <name evidence="1" type="ORF">Z518_06445</name>
</gene>
<proteinExistence type="predicted"/>
<dbReference type="VEuPathDB" id="FungiDB:Z518_06445"/>
<name>A0A0D2H597_9EURO</name>
<protein>
    <submittedName>
        <fullName evidence="1">Uncharacterized protein</fullName>
    </submittedName>
</protein>
<dbReference type="STRING" id="1442369.A0A0D2H597"/>
<dbReference type="RefSeq" id="XP_013272709.1">
    <property type="nucleotide sequence ID" value="XM_013417255.1"/>
</dbReference>
<organism evidence="1 2">
    <name type="scientific">Rhinocladiella mackenziei CBS 650.93</name>
    <dbReference type="NCBI Taxonomy" id="1442369"/>
    <lineage>
        <taxon>Eukaryota</taxon>
        <taxon>Fungi</taxon>
        <taxon>Dikarya</taxon>
        <taxon>Ascomycota</taxon>
        <taxon>Pezizomycotina</taxon>
        <taxon>Eurotiomycetes</taxon>
        <taxon>Chaetothyriomycetidae</taxon>
        <taxon>Chaetothyriales</taxon>
        <taxon>Herpotrichiellaceae</taxon>
        <taxon>Rhinocladiella</taxon>
    </lineage>
</organism>
<dbReference type="HOGENOM" id="CLU_2455971_0_0_1"/>
<dbReference type="EMBL" id="KN847478">
    <property type="protein sequence ID" value="KIX05573.1"/>
    <property type="molecule type" value="Genomic_DNA"/>
</dbReference>
<reference evidence="1 2" key="1">
    <citation type="submission" date="2015-01" db="EMBL/GenBank/DDBJ databases">
        <title>The Genome Sequence of Rhinocladiella mackenzie CBS 650.93.</title>
        <authorList>
            <consortium name="The Broad Institute Genomics Platform"/>
            <person name="Cuomo C."/>
            <person name="de Hoog S."/>
            <person name="Gorbushina A."/>
            <person name="Stielow B."/>
            <person name="Teixiera M."/>
            <person name="Abouelleil A."/>
            <person name="Chapman S.B."/>
            <person name="Priest M."/>
            <person name="Young S.K."/>
            <person name="Wortman J."/>
            <person name="Nusbaum C."/>
            <person name="Birren B."/>
        </authorList>
    </citation>
    <scope>NUCLEOTIDE SEQUENCE [LARGE SCALE GENOMIC DNA]</scope>
    <source>
        <strain evidence="1 2">CBS 650.93</strain>
    </source>
</reference>